<proteinExistence type="predicted"/>
<organism evidence="2">
    <name type="scientific">hydrothermal vent metagenome</name>
    <dbReference type="NCBI Taxonomy" id="652676"/>
    <lineage>
        <taxon>unclassified sequences</taxon>
        <taxon>metagenomes</taxon>
        <taxon>ecological metagenomes</taxon>
    </lineage>
</organism>
<dbReference type="AlphaFoldDB" id="A0A3B0ZGD7"/>
<dbReference type="PANTHER" id="PTHR42736">
    <property type="entry name" value="PROTEIN-GLUTAMINE GAMMA-GLUTAMYLTRANSFERASE"/>
    <property type="match status" value="1"/>
</dbReference>
<protein>
    <submittedName>
        <fullName evidence="2">FIG001454: Transglutaminase-like enzymes, putative cysteine proteases</fullName>
    </submittedName>
</protein>
<feature type="non-terminal residue" evidence="2">
    <location>
        <position position="1"/>
    </location>
</feature>
<reference evidence="2" key="1">
    <citation type="submission" date="2018-06" db="EMBL/GenBank/DDBJ databases">
        <authorList>
            <person name="Zhirakovskaya E."/>
        </authorList>
    </citation>
    <scope>NUCLEOTIDE SEQUENCE</scope>
</reference>
<dbReference type="InterPro" id="IPR038765">
    <property type="entry name" value="Papain-like_cys_pep_sf"/>
</dbReference>
<sequence>AEVWLEDKGWVRIDPTAAVAPERVEKNLNEALDSDEIRPFHMRLNTGFIKDILLYWDVIDNQWMQWVVGYNDELQQRFLETLLNKKMNLADKILFMVLGATAIALILALFIFKPYRKNKQEPIIKLYQKFCKKLAAKGIIHQAHEGPMDYANKAASALPALKDSIYLISRLYIKIRYEVSSTDKQFNQLKYHIKNFK</sequence>
<feature type="domain" description="Protein-glutamine gamma-glutamyltransferase-like C-terminal" evidence="1">
    <location>
        <begin position="126"/>
        <end position="189"/>
    </location>
</feature>
<accession>A0A3B0ZGD7</accession>
<dbReference type="InterPro" id="IPR052901">
    <property type="entry name" value="Bact_TGase-like"/>
</dbReference>
<keyword evidence="2" id="KW-0378">Hydrolase</keyword>
<gene>
    <name evidence="2" type="ORF">MNBD_GAMMA12-2252</name>
</gene>
<dbReference type="PANTHER" id="PTHR42736:SF1">
    <property type="entry name" value="PROTEIN-GLUTAMINE GAMMA-GLUTAMYLTRANSFERASE"/>
    <property type="match status" value="1"/>
</dbReference>
<dbReference type="InterPro" id="IPR025403">
    <property type="entry name" value="TgpA-like_C"/>
</dbReference>
<dbReference type="SUPFAM" id="SSF54001">
    <property type="entry name" value="Cysteine proteinases"/>
    <property type="match status" value="1"/>
</dbReference>
<dbReference type="GO" id="GO:0006508">
    <property type="term" value="P:proteolysis"/>
    <property type="evidence" value="ECO:0007669"/>
    <property type="project" value="UniProtKB-KW"/>
</dbReference>
<dbReference type="GO" id="GO:0008233">
    <property type="term" value="F:peptidase activity"/>
    <property type="evidence" value="ECO:0007669"/>
    <property type="project" value="UniProtKB-KW"/>
</dbReference>
<dbReference type="EMBL" id="UOFL01000180">
    <property type="protein sequence ID" value="VAW79746.1"/>
    <property type="molecule type" value="Genomic_DNA"/>
</dbReference>
<keyword evidence="2" id="KW-0645">Protease</keyword>
<evidence type="ECO:0000259" key="1">
    <source>
        <dbReference type="Pfam" id="PF13559"/>
    </source>
</evidence>
<evidence type="ECO:0000313" key="2">
    <source>
        <dbReference type="EMBL" id="VAW79746.1"/>
    </source>
</evidence>
<dbReference type="Pfam" id="PF13559">
    <property type="entry name" value="DUF4129"/>
    <property type="match status" value="1"/>
</dbReference>
<name>A0A3B0ZGD7_9ZZZZ</name>